<dbReference type="GO" id="GO:0006508">
    <property type="term" value="P:proteolysis"/>
    <property type="evidence" value="ECO:0007669"/>
    <property type="project" value="UniProtKB-KW"/>
</dbReference>
<dbReference type="SUPFAM" id="SSF50494">
    <property type="entry name" value="Trypsin-like serine proteases"/>
    <property type="match status" value="1"/>
</dbReference>
<name>A0A0L7KQP9_OPEBR</name>
<dbReference type="PANTHER" id="PTHR24258">
    <property type="entry name" value="SERINE PROTEASE-RELATED"/>
    <property type="match status" value="1"/>
</dbReference>
<dbReference type="AlphaFoldDB" id="A0A0L7KQP9"/>
<evidence type="ECO:0000256" key="3">
    <source>
        <dbReference type="ARBA" id="ARBA00022801"/>
    </source>
</evidence>
<dbReference type="STRING" id="104452.A0A0L7KQP9"/>
<dbReference type="GO" id="GO:0004252">
    <property type="term" value="F:serine-type endopeptidase activity"/>
    <property type="evidence" value="ECO:0007669"/>
    <property type="project" value="InterPro"/>
</dbReference>
<keyword evidence="2" id="KW-0479">Metal-binding</keyword>
<dbReference type="Proteomes" id="UP000037510">
    <property type="component" value="Unassembled WGS sequence"/>
</dbReference>
<dbReference type="Pfam" id="PF00089">
    <property type="entry name" value="Trypsin"/>
    <property type="match status" value="1"/>
</dbReference>
<dbReference type="EMBL" id="JTDY01006890">
    <property type="protein sequence ID" value="KOB65612.1"/>
    <property type="molecule type" value="Genomic_DNA"/>
</dbReference>
<evidence type="ECO:0000256" key="2">
    <source>
        <dbReference type="ARBA" id="ARBA00022723"/>
    </source>
</evidence>
<evidence type="ECO:0000313" key="9">
    <source>
        <dbReference type="Proteomes" id="UP000037510"/>
    </source>
</evidence>
<evidence type="ECO:0000256" key="4">
    <source>
        <dbReference type="ARBA" id="ARBA00022825"/>
    </source>
</evidence>
<accession>A0A0L7KQP9</accession>
<protein>
    <recommendedName>
        <fullName evidence="7">Peptidase S1 domain-containing protein</fullName>
    </recommendedName>
</protein>
<dbReference type="GO" id="GO:0046872">
    <property type="term" value="F:metal ion binding"/>
    <property type="evidence" value="ECO:0007669"/>
    <property type="project" value="UniProtKB-KW"/>
</dbReference>
<evidence type="ECO:0000256" key="1">
    <source>
        <dbReference type="ARBA" id="ARBA00022670"/>
    </source>
</evidence>
<feature type="domain" description="Peptidase S1" evidence="7">
    <location>
        <begin position="1"/>
        <end position="192"/>
    </location>
</feature>
<keyword evidence="6" id="KW-0865">Zymogen</keyword>
<evidence type="ECO:0000256" key="5">
    <source>
        <dbReference type="ARBA" id="ARBA00022837"/>
    </source>
</evidence>
<dbReference type="InterPro" id="IPR001314">
    <property type="entry name" value="Peptidase_S1A"/>
</dbReference>
<dbReference type="PRINTS" id="PR00722">
    <property type="entry name" value="CHYMOTRYPSIN"/>
</dbReference>
<dbReference type="InterPro" id="IPR001254">
    <property type="entry name" value="Trypsin_dom"/>
</dbReference>
<keyword evidence="1" id="KW-0645">Protease</keyword>
<reference evidence="8 9" key="1">
    <citation type="journal article" date="2015" name="Genome Biol. Evol.">
        <title>The genome of winter moth (Operophtera brumata) provides a genomic perspective on sexual dimorphism and phenology.</title>
        <authorList>
            <person name="Derks M.F."/>
            <person name="Smit S."/>
            <person name="Salis L."/>
            <person name="Schijlen E."/>
            <person name="Bossers A."/>
            <person name="Mateman C."/>
            <person name="Pijl A.S."/>
            <person name="de Ridder D."/>
            <person name="Groenen M.A."/>
            <person name="Visser M.E."/>
            <person name="Megens H.J."/>
        </authorList>
    </citation>
    <scope>NUCLEOTIDE SEQUENCE [LARGE SCALE GENOMIC DNA]</scope>
    <source>
        <strain evidence="8">WM2013NL</strain>
        <tissue evidence="8">Head and thorax</tissue>
    </source>
</reference>
<evidence type="ECO:0000313" key="8">
    <source>
        <dbReference type="EMBL" id="KOB65612.1"/>
    </source>
</evidence>
<keyword evidence="4" id="KW-0720">Serine protease</keyword>
<evidence type="ECO:0000256" key="6">
    <source>
        <dbReference type="ARBA" id="ARBA00023145"/>
    </source>
</evidence>
<dbReference type="Gene3D" id="2.40.10.10">
    <property type="entry name" value="Trypsin-like serine proteases"/>
    <property type="match status" value="2"/>
</dbReference>
<keyword evidence="3" id="KW-0378">Hydrolase</keyword>
<dbReference type="InterPro" id="IPR009003">
    <property type="entry name" value="Peptidase_S1_PA"/>
</dbReference>
<proteinExistence type="predicted"/>
<dbReference type="PANTHER" id="PTHR24258:SF144">
    <property type="entry name" value="GH14088P"/>
    <property type="match status" value="1"/>
</dbReference>
<dbReference type="FunFam" id="2.40.10.10:FF:000078">
    <property type="entry name" value="Serine protease H137"/>
    <property type="match status" value="1"/>
</dbReference>
<gene>
    <name evidence="8" type="ORF">OBRU01_17104</name>
</gene>
<organism evidence="8 9">
    <name type="scientific">Operophtera brumata</name>
    <name type="common">Winter moth</name>
    <name type="synonym">Phalaena brumata</name>
    <dbReference type="NCBI Taxonomy" id="104452"/>
    <lineage>
        <taxon>Eukaryota</taxon>
        <taxon>Metazoa</taxon>
        <taxon>Ecdysozoa</taxon>
        <taxon>Arthropoda</taxon>
        <taxon>Hexapoda</taxon>
        <taxon>Insecta</taxon>
        <taxon>Pterygota</taxon>
        <taxon>Neoptera</taxon>
        <taxon>Endopterygota</taxon>
        <taxon>Lepidoptera</taxon>
        <taxon>Glossata</taxon>
        <taxon>Ditrysia</taxon>
        <taxon>Geometroidea</taxon>
        <taxon>Geometridae</taxon>
        <taxon>Larentiinae</taxon>
        <taxon>Operophtera</taxon>
    </lineage>
</organism>
<dbReference type="InterPro" id="IPR043504">
    <property type="entry name" value="Peptidase_S1_PA_chymotrypsin"/>
</dbReference>
<keyword evidence="9" id="KW-1185">Reference proteome</keyword>
<comment type="caution">
    <text evidence="8">The sequence shown here is derived from an EMBL/GenBank/DDBJ whole genome shotgun (WGS) entry which is preliminary data.</text>
</comment>
<keyword evidence="5" id="KW-0106">Calcium</keyword>
<dbReference type="SMART" id="SM00020">
    <property type="entry name" value="Tryp_SPc"/>
    <property type="match status" value="1"/>
</dbReference>
<dbReference type="CDD" id="cd00190">
    <property type="entry name" value="Tryp_SPc"/>
    <property type="match status" value="1"/>
</dbReference>
<sequence>MGEYDSRKDPDCDGDVCAPAVQDREPRNITVHPSFQSPPFHNDIAVIELNEPVQLHDYVAPICLPRTLEQKTLAEGDFITVAGWGKTNITTEERAHTLQVLSIPVVPPSQCDTFGKQFKVSETEVCAGAQKNKDACGGDSGGPAMKVFDTYDGPKTYLVGVVSFGPTHCGINKPGVYVSVPNFLDWILSVIIK</sequence>
<evidence type="ECO:0000259" key="7">
    <source>
        <dbReference type="PROSITE" id="PS50240"/>
    </source>
</evidence>
<dbReference type="PROSITE" id="PS50240">
    <property type="entry name" value="TRYPSIN_DOM"/>
    <property type="match status" value="1"/>
</dbReference>